<keyword evidence="1" id="KW-1133">Transmembrane helix</keyword>
<gene>
    <name evidence="2" type="ORF">GCM10007315_13410</name>
</gene>
<name>A0A918TN56_9RHOB</name>
<reference evidence="2" key="1">
    <citation type="journal article" date="2014" name="Int. J. Syst. Evol. Microbiol.">
        <title>Complete genome sequence of Corynebacterium casei LMG S-19264T (=DSM 44701T), isolated from a smear-ripened cheese.</title>
        <authorList>
            <consortium name="US DOE Joint Genome Institute (JGI-PGF)"/>
            <person name="Walter F."/>
            <person name="Albersmeier A."/>
            <person name="Kalinowski J."/>
            <person name="Ruckert C."/>
        </authorList>
    </citation>
    <scope>NUCLEOTIDE SEQUENCE</scope>
    <source>
        <strain evidence="2">KCTC 23310</strain>
    </source>
</reference>
<sequence length="146" mass="15893">MSPCNERLRSLRHRFVALIAVSAMTLGIFVASAAPSRADSDSRKLMTFLFGAAVIAMLAHEMKDKDKDDGKPVVVTPEKPRGQLLPAACAIDVQGLNSKKAYTASCLRSYGFGRLPGHCAVSARVYGQAEWLYPAKCMREAGFRTK</sequence>
<organism evidence="2 3">
    <name type="scientific">Neogemmobacter tilapiae</name>
    <dbReference type="NCBI Taxonomy" id="875041"/>
    <lineage>
        <taxon>Bacteria</taxon>
        <taxon>Pseudomonadati</taxon>
        <taxon>Pseudomonadota</taxon>
        <taxon>Alphaproteobacteria</taxon>
        <taxon>Rhodobacterales</taxon>
        <taxon>Paracoccaceae</taxon>
        <taxon>Neogemmobacter</taxon>
    </lineage>
</organism>
<evidence type="ECO:0000256" key="1">
    <source>
        <dbReference type="SAM" id="Phobius"/>
    </source>
</evidence>
<keyword evidence="1" id="KW-0472">Membrane</keyword>
<dbReference type="EMBL" id="BMYJ01000003">
    <property type="protein sequence ID" value="GHC52213.1"/>
    <property type="molecule type" value="Genomic_DNA"/>
</dbReference>
<accession>A0A918TN56</accession>
<keyword evidence="3" id="KW-1185">Reference proteome</keyword>
<comment type="caution">
    <text evidence="2">The sequence shown here is derived from an EMBL/GenBank/DDBJ whole genome shotgun (WGS) entry which is preliminary data.</text>
</comment>
<protein>
    <submittedName>
        <fullName evidence="2">Uncharacterized protein</fullName>
    </submittedName>
</protein>
<feature type="transmembrane region" description="Helical" evidence="1">
    <location>
        <begin position="45"/>
        <end position="62"/>
    </location>
</feature>
<proteinExistence type="predicted"/>
<reference evidence="2" key="2">
    <citation type="submission" date="2020-09" db="EMBL/GenBank/DDBJ databases">
        <authorList>
            <person name="Sun Q."/>
            <person name="Kim S."/>
        </authorList>
    </citation>
    <scope>NUCLEOTIDE SEQUENCE</scope>
    <source>
        <strain evidence="2">KCTC 23310</strain>
    </source>
</reference>
<keyword evidence="1" id="KW-0812">Transmembrane</keyword>
<evidence type="ECO:0000313" key="2">
    <source>
        <dbReference type="EMBL" id="GHC52213.1"/>
    </source>
</evidence>
<dbReference type="AlphaFoldDB" id="A0A918TN56"/>
<feature type="transmembrane region" description="Helical" evidence="1">
    <location>
        <begin position="15"/>
        <end position="33"/>
    </location>
</feature>
<dbReference type="RefSeq" id="WP_189410850.1">
    <property type="nucleotide sequence ID" value="NZ_BMYJ01000003.1"/>
</dbReference>
<dbReference type="Proteomes" id="UP000638981">
    <property type="component" value="Unassembled WGS sequence"/>
</dbReference>
<evidence type="ECO:0000313" key="3">
    <source>
        <dbReference type="Proteomes" id="UP000638981"/>
    </source>
</evidence>